<dbReference type="eggNOG" id="KOG1875">
    <property type="taxonomic scope" value="Eukaryota"/>
</dbReference>
<feature type="compositionally biased region" description="Polar residues" evidence="10">
    <location>
        <begin position="830"/>
        <end position="842"/>
    </location>
</feature>
<comment type="subcellular location">
    <subcellularLocation>
        <location evidence="1 9">Nucleus</location>
    </subcellularLocation>
</comment>
<evidence type="ECO:0000259" key="11">
    <source>
        <dbReference type="Pfam" id="PF08638"/>
    </source>
</evidence>
<dbReference type="PANTHER" id="PTHR12809">
    <property type="entry name" value="MEDIATOR COMPLEX SUBUNIT"/>
    <property type="match status" value="1"/>
</dbReference>
<sequence>MDVQTAPIDIKPTIHSLNGFKDAPLTVPNGQPRLTDGLPPNGIAHEMGNDVKHLQDDAEWPSLQDLEKELPQIYDGQVSVAHVMHQLVHDLYSQLTNIAETLGRASDTVKKARLQQWLSLAHKQASKVYVLAKWSRNAEDIQKAMNIAAFLRTQGEQIIWATKALHSVQDEAHRLRVRNPDLLTALDVLTTGTYTRLASIHQETFVKKKPLSNKEVAQVFSQVEDVMRMRLLCRDVIPVEMRRWRIEDGRTFFTVPQQFEASMIMTGAQKDDVWAFVHVEFLFGVPEGERKGSREFPRRPPKVFTDDLSFQIRDIIMSPPLPVLNYPIPDAPLASAVVDAPLVRVYNFLQLLSLTYQLEILIYQATQLLDCGWKETLKVRVSANRRSLTVQYWVREPPQVSRNPQIPMPKPVPLSGGEVTISIVSSTDPIDPQPQGPFPPFGYPTAMTSATSSSAQATRKRSNFRTPVDQFKAEMENRLKLKGAKASDEVEHYKFEVRWKPQQGALGVVINLLALDHEGLEIDSNCLDFEDLLRKILRRHANAIMARHVETVEGIITSEGLRLFPHPGDVVFMQRGEDMVLRVQLAGDQHMMVAMDIQHGRYVIYESGDLGAVVRGGRWRICQLRVNLDPACVLEMCSRIRGTAVIEMLETRANLLGLTTFRHRYLISTSLAQLGQNTGILFIQLAKFPQHYAVILLAEVGLRFALIEVHEMMSEYGTGTGEYSITDIAWVQAERFLGLVTPDNQPVLRAQPSHDGTADVLMGDKQKEDLDVGIRPTGPIQYDPLDMSIQQIRDLHAYCRARVAHLLIESQLKARNIPCVQVHPCRSNHSRPLQATSSTNQRGGVEKRAPLRSPLEPHLPILSVRATDMLAGASAAEAAMPNIRIEPTEWWSLDNECMVHTSVQLKYVQPLEGAKGNASTNDGKLIRPSENISYDTKTSVITFLSKRVGDCVDEFLKEWARVSKVVIIARQISLMPDRKGWKDVRILSFDLQTVEFAYYQDYSLSITSVEGLYRLSFSRVPSAVIQSLSRTNTIDAMDISQEDTERPIVRNAHEDSSRFAQDLLKDDRLGSSVFELVGFLRLTIGIVEMLDTLVFENGETTSAPSTTPTKRVNPRFDIVVKAAGWWRLRYSQGKLFGPPEESKVYAMDVRLVNGRILIVDGSVDLRNGKLGSTAPSSEATSAAPARERHGLSALLPVPKMEEHVTAVLNDVKALGVPSDGVLPVSYGHAIICGCIGAPELIKRLHEKLLSSL</sequence>
<keyword evidence="6 9" id="KW-0804">Transcription</keyword>
<dbReference type="GO" id="GO:0070847">
    <property type="term" value="C:core mediator complex"/>
    <property type="evidence" value="ECO:0007669"/>
    <property type="project" value="TreeGrafter"/>
</dbReference>
<evidence type="ECO:0000256" key="1">
    <source>
        <dbReference type="ARBA" id="ARBA00004123"/>
    </source>
</evidence>
<keyword evidence="13" id="KW-1185">Reference proteome</keyword>
<evidence type="ECO:0000256" key="7">
    <source>
        <dbReference type="ARBA" id="ARBA00023242"/>
    </source>
</evidence>
<gene>
    <name evidence="12" type="ORF">PIIN_07641</name>
</gene>
<proteinExistence type="inferred from homology"/>
<comment type="function">
    <text evidence="9">Component of the Mediator complex, a coactivator involved in the regulated transcription of nearly all RNA polymerase II-dependent genes. Mediator functions as a bridge to convey information from gene-specific regulatory proteins to the basal RNA polymerase II transcription machinery. Mediator is recruited to promoters by direct interactions with regulatory proteins and serves as a scaffold for the assembly of a functional preinitiation complex with RNA polymerase II and the general transcription factors.</text>
</comment>
<evidence type="ECO:0000256" key="4">
    <source>
        <dbReference type="ARBA" id="ARBA00023015"/>
    </source>
</evidence>
<dbReference type="STRING" id="1109443.G4TQU5"/>
<comment type="subunit">
    <text evidence="9">Component of the Mediator complex.</text>
</comment>
<evidence type="ECO:0000256" key="10">
    <source>
        <dbReference type="SAM" id="MobiDB-lite"/>
    </source>
</evidence>
<protein>
    <recommendedName>
        <fullName evidence="3 9">Mediator of RNA polymerase II transcription subunit 14</fullName>
    </recommendedName>
    <alternativeName>
        <fullName evidence="8 9">Mediator complex subunit 14</fullName>
    </alternativeName>
</protein>
<evidence type="ECO:0000313" key="13">
    <source>
        <dbReference type="Proteomes" id="UP000007148"/>
    </source>
</evidence>
<dbReference type="PANTHER" id="PTHR12809:SF2">
    <property type="entry name" value="MEDIATOR OF RNA POLYMERASE II TRANSCRIPTION SUBUNIT 14"/>
    <property type="match status" value="1"/>
</dbReference>
<dbReference type="OrthoDB" id="205099at2759"/>
<dbReference type="GO" id="GO:0006357">
    <property type="term" value="P:regulation of transcription by RNA polymerase II"/>
    <property type="evidence" value="ECO:0007669"/>
    <property type="project" value="InterPro"/>
</dbReference>
<feature type="domain" description="Mediator complex subunit MED14 N-terminal" evidence="11">
    <location>
        <begin position="77"/>
        <end position="266"/>
    </location>
</feature>
<dbReference type="AlphaFoldDB" id="G4TQU5"/>
<keyword evidence="7 9" id="KW-0539">Nucleus</keyword>
<dbReference type="InterPro" id="IPR013947">
    <property type="entry name" value="Mediator_Med14"/>
</dbReference>
<evidence type="ECO:0000313" key="12">
    <source>
        <dbReference type="EMBL" id="CCA73688.1"/>
    </source>
</evidence>
<evidence type="ECO:0000256" key="8">
    <source>
        <dbReference type="ARBA" id="ARBA00032007"/>
    </source>
</evidence>
<evidence type="ECO:0000256" key="9">
    <source>
        <dbReference type="RuleBase" id="RU365082"/>
    </source>
</evidence>
<feature type="region of interest" description="Disordered" evidence="10">
    <location>
        <begin position="827"/>
        <end position="848"/>
    </location>
</feature>
<keyword evidence="5 9" id="KW-0010">Activator</keyword>
<reference evidence="12 13" key="1">
    <citation type="journal article" date="2011" name="PLoS Pathog.">
        <title>Endophytic Life Strategies Decoded by Genome and Transcriptome Analyses of the Mutualistic Root Symbiont Piriformospora indica.</title>
        <authorList>
            <person name="Zuccaro A."/>
            <person name="Lahrmann U."/>
            <person name="Guldener U."/>
            <person name="Langen G."/>
            <person name="Pfiffi S."/>
            <person name="Biedenkopf D."/>
            <person name="Wong P."/>
            <person name="Samans B."/>
            <person name="Grimm C."/>
            <person name="Basiewicz M."/>
            <person name="Murat C."/>
            <person name="Martin F."/>
            <person name="Kogel K.H."/>
        </authorList>
    </citation>
    <scope>NUCLEOTIDE SEQUENCE [LARGE SCALE GENOMIC DNA]</scope>
    <source>
        <strain evidence="12 13">DSM 11827</strain>
    </source>
</reference>
<dbReference type="Proteomes" id="UP000007148">
    <property type="component" value="Unassembled WGS sequence"/>
</dbReference>
<dbReference type="EMBL" id="CAFZ01000245">
    <property type="protein sequence ID" value="CCA73688.1"/>
    <property type="molecule type" value="Genomic_DNA"/>
</dbReference>
<organism evidence="12 13">
    <name type="scientific">Serendipita indica (strain DSM 11827)</name>
    <name type="common">Root endophyte fungus</name>
    <name type="synonym">Piriformospora indica</name>
    <dbReference type="NCBI Taxonomy" id="1109443"/>
    <lineage>
        <taxon>Eukaryota</taxon>
        <taxon>Fungi</taxon>
        <taxon>Dikarya</taxon>
        <taxon>Basidiomycota</taxon>
        <taxon>Agaricomycotina</taxon>
        <taxon>Agaricomycetes</taxon>
        <taxon>Sebacinales</taxon>
        <taxon>Serendipitaceae</taxon>
        <taxon>Serendipita</taxon>
    </lineage>
</organism>
<evidence type="ECO:0000256" key="3">
    <source>
        <dbReference type="ARBA" id="ARBA00019619"/>
    </source>
</evidence>
<accession>G4TQU5</accession>
<comment type="caution">
    <text evidence="12">The sequence shown here is derived from an EMBL/GenBank/DDBJ whole genome shotgun (WGS) entry which is preliminary data.</text>
</comment>
<dbReference type="Pfam" id="PF08638">
    <property type="entry name" value="Med14"/>
    <property type="match status" value="1"/>
</dbReference>
<name>G4TQU5_SERID</name>
<comment type="similarity">
    <text evidence="2 9">Belongs to the Mediator complex subunit 14 family.</text>
</comment>
<dbReference type="GO" id="GO:0016592">
    <property type="term" value="C:mediator complex"/>
    <property type="evidence" value="ECO:0007669"/>
    <property type="project" value="UniProtKB-UniRule"/>
</dbReference>
<dbReference type="GO" id="GO:0003712">
    <property type="term" value="F:transcription coregulator activity"/>
    <property type="evidence" value="ECO:0007669"/>
    <property type="project" value="UniProtKB-UniRule"/>
</dbReference>
<keyword evidence="4 9" id="KW-0805">Transcription regulation</keyword>
<evidence type="ECO:0000256" key="2">
    <source>
        <dbReference type="ARBA" id="ARBA00007813"/>
    </source>
</evidence>
<dbReference type="InterPro" id="IPR055122">
    <property type="entry name" value="Med14_N"/>
</dbReference>
<dbReference type="InParanoid" id="G4TQU5"/>
<evidence type="ECO:0000256" key="6">
    <source>
        <dbReference type="ARBA" id="ARBA00023163"/>
    </source>
</evidence>
<evidence type="ECO:0000256" key="5">
    <source>
        <dbReference type="ARBA" id="ARBA00023159"/>
    </source>
</evidence>
<dbReference type="HOGENOM" id="CLU_004632_0_0_1"/>
<dbReference type="OMA" id="QLEILWY"/>